<evidence type="ECO:0000313" key="1">
    <source>
        <dbReference type="EMBL" id="KAJ2782413.1"/>
    </source>
</evidence>
<gene>
    <name evidence="1" type="ORF">H4R18_002283</name>
</gene>
<dbReference type="EMBL" id="JANBUL010000073">
    <property type="protein sequence ID" value="KAJ2782413.1"/>
    <property type="molecule type" value="Genomic_DNA"/>
</dbReference>
<sequence length="466" mass="48895">MQASEDVMLGVLRHVAPDAGGDARGWRAALALLGVCRRWRALLAPAVYRHAHVGRASNAALVESGGMGGCVRTVTAAQGPGDESLVRDVARQLPPAGWPRATLLRVRARFASPAWRAPPDAPDPRAAAAQCVRLLPALAGLDVVARRPDAATAAFLAALLPRCAARLRRLAWAGALPPAEPALPAPRIAHLALPASDPARLPAVDPRRLQSLALHNVGPAFAWGAFRLAGRALRFECLTSLALSNVGLDRASATAAAAAAATAGWPPLDGAFPCLERLALEGACLDPRALPALLRPPLRRLRIAWWAVDLRRAGVAPLGFLRSLELHHDLAAAATTDLHGFHCAASSALALARGVPSVRMCLYALDSAALADLPARVCWPSLTALELHLPLDLRTAARLLRAAPDLRILVLPQLLPACCVDGGLPEDPVAAARHTLGRHAPALVRIDIALAARHATRSHTPLGAEP</sequence>
<keyword evidence="2" id="KW-1185">Reference proteome</keyword>
<protein>
    <recommendedName>
        <fullName evidence="3">F-box domain-containing protein</fullName>
    </recommendedName>
</protein>
<dbReference type="AlphaFoldDB" id="A0A9W8HB86"/>
<dbReference type="Proteomes" id="UP001140217">
    <property type="component" value="Unassembled WGS sequence"/>
</dbReference>
<evidence type="ECO:0000313" key="2">
    <source>
        <dbReference type="Proteomes" id="UP001140217"/>
    </source>
</evidence>
<accession>A0A9W8HB86</accession>
<comment type="caution">
    <text evidence="1">The sequence shown here is derived from an EMBL/GenBank/DDBJ whole genome shotgun (WGS) entry which is preliminary data.</text>
</comment>
<organism evidence="1 2">
    <name type="scientific">Coemansia javaensis</name>
    <dbReference type="NCBI Taxonomy" id="2761396"/>
    <lineage>
        <taxon>Eukaryota</taxon>
        <taxon>Fungi</taxon>
        <taxon>Fungi incertae sedis</taxon>
        <taxon>Zoopagomycota</taxon>
        <taxon>Kickxellomycotina</taxon>
        <taxon>Kickxellomycetes</taxon>
        <taxon>Kickxellales</taxon>
        <taxon>Kickxellaceae</taxon>
        <taxon>Coemansia</taxon>
    </lineage>
</organism>
<evidence type="ECO:0008006" key="3">
    <source>
        <dbReference type="Google" id="ProtNLM"/>
    </source>
</evidence>
<reference evidence="1" key="1">
    <citation type="submission" date="2022-07" db="EMBL/GenBank/DDBJ databases">
        <title>Phylogenomic reconstructions and comparative analyses of Kickxellomycotina fungi.</title>
        <authorList>
            <person name="Reynolds N.K."/>
            <person name="Stajich J.E."/>
            <person name="Barry K."/>
            <person name="Grigoriev I.V."/>
            <person name="Crous P."/>
            <person name="Smith M.E."/>
        </authorList>
    </citation>
    <scope>NUCLEOTIDE SEQUENCE</scope>
    <source>
        <strain evidence="1">NBRC 105414</strain>
    </source>
</reference>
<proteinExistence type="predicted"/>
<name>A0A9W8HB86_9FUNG</name>